<feature type="site" description="Transition state stabilizer" evidence="7">
    <location>
        <position position="188"/>
    </location>
</feature>
<name>A0A1R2BQ09_9CILI</name>
<dbReference type="AlphaFoldDB" id="A0A1R2BQ09"/>
<organism evidence="10 11">
    <name type="scientific">Stentor coeruleus</name>
    <dbReference type="NCBI Taxonomy" id="5963"/>
    <lineage>
        <taxon>Eukaryota</taxon>
        <taxon>Sar</taxon>
        <taxon>Alveolata</taxon>
        <taxon>Ciliophora</taxon>
        <taxon>Postciliodesmatophora</taxon>
        <taxon>Heterotrichea</taxon>
        <taxon>Heterotrichida</taxon>
        <taxon>Stentoridae</taxon>
        <taxon>Stentor</taxon>
    </lineage>
</organism>
<evidence type="ECO:0000256" key="3">
    <source>
        <dbReference type="ARBA" id="ARBA00022801"/>
    </source>
</evidence>
<evidence type="ECO:0000256" key="4">
    <source>
        <dbReference type="ARBA" id="ARBA00022842"/>
    </source>
</evidence>
<dbReference type="GO" id="GO:0003906">
    <property type="term" value="F:DNA-(apurinic or apyrimidinic site) endonuclease activity"/>
    <property type="evidence" value="ECO:0007669"/>
    <property type="project" value="TreeGrafter"/>
</dbReference>
<dbReference type="GO" id="GO:0008081">
    <property type="term" value="F:phosphoric diester hydrolase activity"/>
    <property type="evidence" value="ECO:0007669"/>
    <property type="project" value="TreeGrafter"/>
</dbReference>
<feature type="binding site" evidence="6">
    <location>
        <position position="283"/>
    </location>
    <ligand>
        <name>Mg(2+)</name>
        <dbReference type="ChEBI" id="CHEBI:18420"/>
        <label>1</label>
    </ligand>
</feature>
<dbReference type="InterPro" id="IPR005135">
    <property type="entry name" value="Endo/exonuclease/phosphatase"/>
</dbReference>
<dbReference type="GO" id="GO:0046872">
    <property type="term" value="F:metal ion binding"/>
    <property type="evidence" value="ECO:0007669"/>
    <property type="project" value="UniProtKB-KW"/>
</dbReference>
<evidence type="ECO:0000256" key="5">
    <source>
        <dbReference type="PIRSR" id="PIRSR604808-1"/>
    </source>
</evidence>
<evidence type="ECO:0000256" key="2">
    <source>
        <dbReference type="ARBA" id="ARBA00022723"/>
    </source>
</evidence>
<protein>
    <recommendedName>
        <fullName evidence="9">Endonuclease/exonuclease/phosphatase domain-containing protein</fullName>
    </recommendedName>
</protein>
<dbReference type="SUPFAM" id="SSF56219">
    <property type="entry name" value="DNase I-like"/>
    <property type="match status" value="1"/>
</dbReference>
<dbReference type="EMBL" id="MPUH01000501">
    <property type="protein sequence ID" value="OMJ78824.1"/>
    <property type="molecule type" value="Genomic_DNA"/>
</dbReference>
<evidence type="ECO:0000313" key="11">
    <source>
        <dbReference type="Proteomes" id="UP000187209"/>
    </source>
</evidence>
<evidence type="ECO:0000259" key="9">
    <source>
        <dbReference type="Pfam" id="PF03372"/>
    </source>
</evidence>
<comment type="caution">
    <text evidence="10">The sequence shown here is derived from an EMBL/GenBank/DDBJ whole genome shotgun (WGS) entry which is preliminary data.</text>
</comment>
<dbReference type="NCBIfam" id="TIGR00633">
    <property type="entry name" value="xth"/>
    <property type="match status" value="1"/>
</dbReference>
<keyword evidence="11" id="KW-1185">Reference proteome</keyword>
<feature type="active site" evidence="5">
    <location>
        <position position="148"/>
    </location>
</feature>
<keyword evidence="4 6" id="KW-0460">Magnesium</keyword>
<feature type="active site" description="Proton donor/acceptor" evidence="5">
    <location>
        <position position="186"/>
    </location>
</feature>
<feature type="binding site" evidence="6">
    <location>
        <position position="75"/>
    </location>
    <ligand>
        <name>Mg(2+)</name>
        <dbReference type="ChEBI" id="CHEBI:18420"/>
        <label>1</label>
    </ligand>
</feature>
<feature type="domain" description="Endonuclease/exonuclease/phosphatase" evidence="9">
    <location>
        <begin position="43"/>
        <end position="284"/>
    </location>
</feature>
<feature type="binding site" evidence="6">
    <location>
        <position position="46"/>
    </location>
    <ligand>
        <name>Mg(2+)</name>
        <dbReference type="ChEBI" id="CHEBI:18420"/>
        <label>1</label>
    </ligand>
</feature>
<keyword evidence="8" id="KW-0227">DNA damage</keyword>
<sequence>MKRKAASASKPTKLSKTYQTTLFPFTGKPAGRGAFTNKSIRICSWNVNGARAWVKKQGPLQFISENKFDILCLNETKIQDKHINKMKSHFKDFPYQYWSCSKAKLGYSGTAILSKSEPINWSEGLTGHPKEGRVTLGEFDTFYVLSTYVPNSGVTRLDYRLNSWDKDLRKYIKDLQKIKPVIWLGDLNVINLDIDIYRLKGNDKCAGATIEERSSFWKTLDIGLVDSYRLLYPEVRKYSWFNPKDVNARDKEEGWRIDMAVISHNLVPRIVDSRIYDNVLGSDHHPIEIVIDNN</sequence>
<dbReference type="InterPro" id="IPR036691">
    <property type="entry name" value="Endo/exonu/phosph_ase_sf"/>
</dbReference>
<comment type="cofactor">
    <cofactor evidence="6 8">
        <name>Mg(2+)</name>
        <dbReference type="ChEBI" id="CHEBI:18420"/>
    </cofactor>
    <cofactor evidence="6 8">
        <name>Mn(2+)</name>
        <dbReference type="ChEBI" id="CHEBI:29035"/>
    </cofactor>
    <text evidence="6 8">Probably binds two magnesium or manganese ions per subunit.</text>
</comment>
<feature type="binding site" evidence="6">
    <location>
        <position position="186"/>
    </location>
    <ligand>
        <name>Mg(2+)</name>
        <dbReference type="ChEBI" id="CHEBI:18420"/>
        <label>1</label>
    </ligand>
</feature>
<evidence type="ECO:0000256" key="8">
    <source>
        <dbReference type="RuleBase" id="RU362131"/>
    </source>
</evidence>
<proteinExistence type="inferred from homology"/>
<dbReference type="NCBIfam" id="TIGR00195">
    <property type="entry name" value="exoDNase_III"/>
    <property type="match status" value="1"/>
</dbReference>
<feature type="active site" description="Proton acceptor" evidence="5">
    <location>
        <position position="284"/>
    </location>
</feature>
<feature type="site" description="Important for catalytic activity" evidence="7">
    <location>
        <position position="258"/>
    </location>
</feature>
<evidence type="ECO:0000256" key="7">
    <source>
        <dbReference type="PIRSR" id="PIRSR604808-3"/>
    </source>
</evidence>
<dbReference type="InterPro" id="IPR004808">
    <property type="entry name" value="AP_endonuc_1"/>
</dbReference>
<dbReference type="CDD" id="cd09087">
    <property type="entry name" value="Ape1-like_AP-endo"/>
    <property type="match status" value="1"/>
</dbReference>
<keyword evidence="6" id="KW-0464">Manganese</keyword>
<comment type="similarity">
    <text evidence="1 8">Belongs to the DNA repair enzymes AP/ExoA family.</text>
</comment>
<keyword evidence="2 6" id="KW-0479">Metal-binding</keyword>
<evidence type="ECO:0000256" key="1">
    <source>
        <dbReference type="ARBA" id="ARBA00007092"/>
    </source>
</evidence>
<evidence type="ECO:0000313" key="10">
    <source>
        <dbReference type="EMBL" id="OMJ78824.1"/>
    </source>
</evidence>
<dbReference type="Pfam" id="PF03372">
    <property type="entry name" value="Exo_endo_phos"/>
    <property type="match status" value="1"/>
</dbReference>
<dbReference type="PANTHER" id="PTHR22748:SF6">
    <property type="entry name" value="DNA-(APURINIC OR APYRIMIDINIC SITE) ENDONUCLEASE"/>
    <property type="match status" value="1"/>
</dbReference>
<keyword evidence="3" id="KW-0378">Hydrolase</keyword>
<dbReference type="PROSITE" id="PS51435">
    <property type="entry name" value="AP_NUCLEASE_F1_4"/>
    <property type="match status" value="1"/>
</dbReference>
<dbReference type="OrthoDB" id="498125at2759"/>
<keyword evidence="8" id="KW-0234">DNA repair</keyword>
<dbReference type="GO" id="GO:0005634">
    <property type="term" value="C:nucleus"/>
    <property type="evidence" value="ECO:0007669"/>
    <property type="project" value="TreeGrafter"/>
</dbReference>
<gene>
    <name evidence="10" type="ORF">SteCoe_21265</name>
</gene>
<dbReference type="GO" id="GO:0006284">
    <property type="term" value="P:base-excision repair"/>
    <property type="evidence" value="ECO:0007669"/>
    <property type="project" value="TreeGrafter"/>
</dbReference>
<reference evidence="10 11" key="1">
    <citation type="submission" date="2016-11" db="EMBL/GenBank/DDBJ databases">
        <title>The macronuclear genome of Stentor coeruleus: a giant cell with tiny introns.</title>
        <authorList>
            <person name="Slabodnick M."/>
            <person name="Ruby J.G."/>
            <person name="Reiff S.B."/>
            <person name="Swart E.C."/>
            <person name="Gosai S."/>
            <person name="Prabakaran S."/>
            <person name="Witkowska E."/>
            <person name="Larue G.E."/>
            <person name="Fisher S."/>
            <person name="Freeman R.M."/>
            <person name="Gunawardena J."/>
            <person name="Chu W."/>
            <person name="Stover N.A."/>
            <person name="Gregory B.D."/>
            <person name="Nowacki M."/>
            <person name="Derisi J."/>
            <person name="Roy S.W."/>
            <person name="Marshall W.F."/>
            <person name="Sood P."/>
        </authorList>
    </citation>
    <scope>NUCLEOTIDE SEQUENCE [LARGE SCALE GENOMIC DNA]</scope>
    <source>
        <strain evidence="10">WM001</strain>
    </source>
</reference>
<feature type="site" description="Interaction with DNA substrate" evidence="7">
    <location>
        <position position="284"/>
    </location>
</feature>
<dbReference type="Gene3D" id="3.60.10.10">
    <property type="entry name" value="Endonuclease/exonuclease/phosphatase"/>
    <property type="match status" value="1"/>
</dbReference>
<feature type="binding site" evidence="6">
    <location>
        <position position="188"/>
    </location>
    <ligand>
        <name>Mg(2+)</name>
        <dbReference type="ChEBI" id="CHEBI:18420"/>
        <label>1</label>
    </ligand>
</feature>
<feature type="binding site" evidence="6">
    <location>
        <position position="284"/>
    </location>
    <ligand>
        <name>Mg(2+)</name>
        <dbReference type="ChEBI" id="CHEBI:18420"/>
        <label>1</label>
    </ligand>
</feature>
<dbReference type="Proteomes" id="UP000187209">
    <property type="component" value="Unassembled WGS sequence"/>
</dbReference>
<evidence type="ECO:0000256" key="6">
    <source>
        <dbReference type="PIRSR" id="PIRSR604808-2"/>
    </source>
</evidence>
<accession>A0A1R2BQ09</accession>
<dbReference type="PANTHER" id="PTHR22748">
    <property type="entry name" value="AP ENDONUCLEASE"/>
    <property type="match status" value="1"/>
</dbReference>
<dbReference type="GO" id="GO:0008311">
    <property type="term" value="F:double-stranded DNA 3'-5' DNA exonuclease activity"/>
    <property type="evidence" value="ECO:0007669"/>
    <property type="project" value="TreeGrafter"/>
</dbReference>